<proteinExistence type="predicted"/>
<reference evidence="2 3" key="1">
    <citation type="submission" date="2018-06" db="EMBL/GenBank/DDBJ databases">
        <title>Genomic Encyclopedia of Archaeal and Bacterial Type Strains, Phase II (KMG-II): from individual species to whole genera.</title>
        <authorList>
            <person name="Goeker M."/>
        </authorList>
    </citation>
    <scope>NUCLEOTIDE SEQUENCE [LARGE SCALE GENOMIC DNA]</scope>
    <source>
        <strain evidence="2 3">DSM 23241</strain>
    </source>
</reference>
<dbReference type="RefSeq" id="WP_111294587.1">
    <property type="nucleotide sequence ID" value="NZ_QKZV01000003.1"/>
</dbReference>
<dbReference type="Pfam" id="PF22503">
    <property type="entry name" value="DUF6992"/>
    <property type="match status" value="1"/>
</dbReference>
<gene>
    <name evidence="2" type="ORF">LX80_01392</name>
</gene>
<keyword evidence="3" id="KW-1185">Reference proteome</keyword>
<protein>
    <submittedName>
        <fullName evidence="2">Uncharacterized protein</fullName>
    </submittedName>
</protein>
<dbReference type="Proteomes" id="UP000249720">
    <property type="component" value="Unassembled WGS sequence"/>
</dbReference>
<evidence type="ECO:0000313" key="3">
    <source>
        <dbReference type="Proteomes" id="UP000249720"/>
    </source>
</evidence>
<dbReference type="AlphaFoldDB" id="A0A2W7RTT1"/>
<evidence type="ECO:0000256" key="1">
    <source>
        <dbReference type="SAM" id="SignalP"/>
    </source>
</evidence>
<evidence type="ECO:0000313" key="2">
    <source>
        <dbReference type="EMBL" id="PZX63734.1"/>
    </source>
</evidence>
<sequence>MNSALNFCYKVLLVAIVIFFCQKSYAQINSNTNQELSDSVYRNRQNIIKRNMTVLGAWAGVNIIQSSISAASTTGSTQAFFKMNVYWNVANAAIAGIGILSAKKALKHTVSAQKNWQQQQNIEKLLLLNTGLDAAYITTGLYLKEHGLRVNNPQTQGYGTSIMVQGGFLLIFDLIQYFDHHQNGKKLNQLNFEPTNSGVGLVWHL</sequence>
<keyword evidence="1" id="KW-0732">Signal</keyword>
<comment type="caution">
    <text evidence="2">The sequence shown here is derived from an EMBL/GenBank/DDBJ whole genome shotgun (WGS) entry which is preliminary data.</text>
</comment>
<organism evidence="2 3">
    <name type="scientific">Hydrotalea sandarakina</name>
    <dbReference type="NCBI Taxonomy" id="1004304"/>
    <lineage>
        <taxon>Bacteria</taxon>
        <taxon>Pseudomonadati</taxon>
        <taxon>Bacteroidota</taxon>
        <taxon>Chitinophagia</taxon>
        <taxon>Chitinophagales</taxon>
        <taxon>Chitinophagaceae</taxon>
        <taxon>Hydrotalea</taxon>
    </lineage>
</organism>
<dbReference type="InterPro" id="IPR054261">
    <property type="entry name" value="DUF6992"/>
</dbReference>
<name>A0A2W7RTT1_9BACT</name>
<feature type="signal peptide" evidence="1">
    <location>
        <begin position="1"/>
        <end position="26"/>
    </location>
</feature>
<dbReference type="EMBL" id="QKZV01000003">
    <property type="protein sequence ID" value="PZX63734.1"/>
    <property type="molecule type" value="Genomic_DNA"/>
</dbReference>
<dbReference type="OrthoDB" id="1122568at2"/>
<accession>A0A2W7RTT1</accession>
<feature type="chain" id="PRO_5015916486" evidence="1">
    <location>
        <begin position="27"/>
        <end position="205"/>
    </location>
</feature>